<reference evidence="5 6" key="1">
    <citation type="submission" date="2016-07" db="EMBL/GenBank/DDBJ databases">
        <title>High microdiversification within the ubiquitous acI lineage of Actinobacteria.</title>
        <authorList>
            <person name="Neuenschwander S.M."/>
            <person name="Salcher M."/>
            <person name="Ghai R."/>
            <person name="Pernthaler J."/>
        </authorList>
    </citation>
    <scope>NUCLEOTIDE SEQUENCE [LARGE SCALE GENOMIC DNA]</scope>
    <source>
        <strain evidence="5">MMS-21-160</strain>
    </source>
</reference>
<evidence type="ECO:0000256" key="1">
    <source>
        <dbReference type="ARBA" id="ARBA00023002"/>
    </source>
</evidence>
<sequence length="397" mass="43521">MNKSVGVIGLGYVGLPLAIEVAKKGISVIGIDIDKSKIEALNSGKTSIEDINIGDLKTLTENGRLEVTSDYSKIVLCDILLVCVPTPLSNERVPDLKPMLAAIRSIAAYLKPKTLVIIESTVATGTTRNTVLPLLEELVNFPANEIEVAYSPERVDPSNKVWSLQNTPKIVSGITQSSKLRAIEFYSNFISEVIECESVEIAETAKLLENSFRFINISFINEFGIFCNALGIDINQVVKAAGTKPYGFMEFYPSIGVGGHCIPVDPIYLSDKARQVGSPIRMIELADQINRDLPSYFVSRAEKKLNGLEGKKILVVGVSYKPNISDVRETPVFNLISALRNKGAQVSWHDDLVKKFNGEESTQLSNNFDLAIIATAHDYLDWSKIGNLPIITSRSSL</sequence>
<dbReference type="NCBIfam" id="TIGR03026">
    <property type="entry name" value="NDP-sugDHase"/>
    <property type="match status" value="1"/>
</dbReference>
<feature type="domain" description="UDP-glucose/GDP-mannose dehydrogenase C-terminal" evidence="4">
    <location>
        <begin position="314"/>
        <end position="394"/>
    </location>
</feature>
<dbReference type="GO" id="GO:0016628">
    <property type="term" value="F:oxidoreductase activity, acting on the CH-CH group of donors, NAD or NADP as acceptor"/>
    <property type="evidence" value="ECO:0007669"/>
    <property type="project" value="InterPro"/>
</dbReference>
<keyword evidence="6" id="KW-1185">Reference proteome</keyword>
<dbReference type="SUPFAM" id="SSF51735">
    <property type="entry name" value="NAD(P)-binding Rossmann-fold domains"/>
    <property type="match status" value="1"/>
</dbReference>
<accession>A0A249KAJ9</accession>
<evidence type="ECO:0000313" key="5">
    <source>
        <dbReference type="EMBL" id="ASY13792.1"/>
    </source>
</evidence>
<dbReference type="KEGG" id="nhi:B1s21160_05700"/>
<organism evidence="5 6">
    <name type="scientific">Candidatus Nanopelagicus hibericus</name>
    <dbReference type="NCBI Taxonomy" id="1884915"/>
    <lineage>
        <taxon>Bacteria</taxon>
        <taxon>Bacillati</taxon>
        <taxon>Actinomycetota</taxon>
        <taxon>Actinomycetes</taxon>
        <taxon>Candidatus Nanopelagicales</taxon>
        <taxon>Candidatus Nanopelagicaceae</taxon>
        <taxon>Candidatus Nanopelagicus</taxon>
    </lineage>
</organism>
<dbReference type="InterPro" id="IPR028359">
    <property type="entry name" value="UDP_ManNAc/GlcNAc_DH"/>
</dbReference>
<evidence type="ECO:0000256" key="3">
    <source>
        <dbReference type="PIRNR" id="PIRNR000124"/>
    </source>
</evidence>
<dbReference type="InterPro" id="IPR014026">
    <property type="entry name" value="UDP-Glc/GDP-Man_DH_dimer"/>
</dbReference>
<dbReference type="Proteomes" id="UP000217171">
    <property type="component" value="Chromosome"/>
</dbReference>
<dbReference type="PIRSF" id="PIRSF500136">
    <property type="entry name" value="UDP_ManNAc_DH"/>
    <property type="match status" value="1"/>
</dbReference>
<dbReference type="Pfam" id="PF03721">
    <property type="entry name" value="UDPG_MGDP_dh_N"/>
    <property type="match status" value="1"/>
</dbReference>
<dbReference type="InterPro" id="IPR017476">
    <property type="entry name" value="UDP-Glc/GDP-Man"/>
</dbReference>
<dbReference type="InterPro" id="IPR008927">
    <property type="entry name" value="6-PGluconate_DH-like_C_sf"/>
</dbReference>
<proteinExistence type="inferred from homology"/>
<dbReference type="RefSeq" id="WP_095672763.1">
    <property type="nucleotide sequence ID" value="NZ_CP016771.1"/>
</dbReference>
<dbReference type="InterPro" id="IPR036220">
    <property type="entry name" value="UDP-Glc/GDP-Man_DH_C_sf"/>
</dbReference>
<dbReference type="OrthoDB" id="5193947at2"/>
<dbReference type="SUPFAM" id="SSF48179">
    <property type="entry name" value="6-phosphogluconate dehydrogenase C-terminal domain-like"/>
    <property type="match status" value="1"/>
</dbReference>
<name>A0A249KAJ9_9ACTN</name>
<comment type="similarity">
    <text evidence="3">Belongs to the UDP-glucose/GDP-mannose dehydrogenase family.</text>
</comment>
<keyword evidence="2" id="KW-0520">NAD</keyword>
<evidence type="ECO:0000256" key="2">
    <source>
        <dbReference type="ARBA" id="ARBA00023027"/>
    </source>
</evidence>
<protein>
    <submittedName>
        <fullName evidence="5">UDP-N-acetyl-D-glucosamine dehydrogenase</fullName>
    </submittedName>
</protein>
<dbReference type="AlphaFoldDB" id="A0A249KAJ9"/>
<dbReference type="PANTHER" id="PTHR43491">
    <property type="entry name" value="UDP-N-ACETYL-D-MANNOSAMINE DEHYDROGENASE"/>
    <property type="match status" value="1"/>
</dbReference>
<keyword evidence="1" id="KW-0560">Oxidoreductase</keyword>
<dbReference type="Pfam" id="PF03720">
    <property type="entry name" value="UDPG_MGDP_dh_C"/>
    <property type="match status" value="1"/>
</dbReference>
<dbReference type="Gene3D" id="3.40.50.720">
    <property type="entry name" value="NAD(P)-binding Rossmann-like Domain"/>
    <property type="match status" value="2"/>
</dbReference>
<dbReference type="Pfam" id="PF00984">
    <property type="entry name" value="UDPG_MGDP_dh"/>
    <property type="match status" value="1"/>
</dbReference>
<dbReference type="InterPro" id="IPR036291">
    <property type="entry name" value="NAD(P)-bd_dom_sf"/>
</dbReference>
<dbReference type="GO" id="GO:0016616">
    <property type="term" value="F:oxidoreductase activity, acting on the CH-OH group of donors, NAD or NADP as acceptor"/>
    <property type="evidence" value="ECO:0007669"/>
    <property type="project" value="InterPro"/>
</dbReference>
<gene>
    <name evidence="5" type="ORF">B1s21160_05700</name>
</gene>
<dbReference type="InterPro" id="IPR001732">
    <property type="entry name" value="UDP-Glc/GDP-Man_DH_N"/>
</dbReference>
<dbReference type="SUPFAM" id="SSF52413">
    <property type="entry name" value="UDP-glucose/GDP-mannose dehydrogenase C-terminal domain"/>
    <property type="match status" value="1"/>
</dbReference>
<evidence type="ECO:0000313" key="6">
    <source>
        <dbReference type="Proteomes" id="UP000217171"/>
    </source>
</evidence>
<dbReference type="InterPro" id="IPR014027">
    <property type="entry name" value="UDP-Glc/GDP-Man_DH_C"/>
</dbReference>
<dbReference type="GO" id="GO:0000271">
    <property type="term" value="P:polysaccharide biosynthetic process"/>
    <property type="evidence" value="ECO:0007669"/>
    <property type="project" value="InterPro"/>
</dbReference>
<evidence type="ECO:0000259" key="4">
    <source>
        <dbReference type="SMART" id="SM00984"/>
    </source>
</evidence>
<dbReference type="PIRSF" id="PIRSF000124">
    <property type="entry name" value="UDPglc_GDPman_dh"/>
    <property type="match status" value="1"/>
</dbReference>
<dbReference type="GO" id="GO:0051287">
    <property type="term" value="F:NAD binding"/>
    <property type="evidence" value="ECO:0007669"/>
    <property type="project" value="InterPro"/>
</dbReference>
<dbReference type="PANTHER" id="PTHR43491:SF1">
    <property type="entry name" value="UDP-N-ACETYL-D-MANNOSAMINE DEHYDROGENASE"/>
    <property type="match status" value="1"/>
</dbReference>
<dbReference type="SMART" id="SM00984">
    <property type="entry name" value="UDPG_MGDP_dh_C"/>
    <property type="match status" value="1"/>
</dbReference>
<dbReference type="EMBL" id="CP016771">
    <property type="protein sequence ID" value="ASY13792.1"/>
    <property type="molecule type" value="Genomic_DNA"/>
</dbReference>